<feature type="transmembrane region" description="Helical" evidence="1">
    <location>
        <begin position="247"/>
        <end position="268"/>
    </location>
</feature>
<dbReference type="InterPro" id="IPR045339">
    <property type="entry name" value="DUF6534"/>
</dbReference>
<dbReference type="Pfam" id="PF20152">
    <property type="entry name" value="DUF6534"/>
    <property type="match status" value="1"/>
</dbReference>
<organism evidence="3 4">
    <name type="scientific">Hydnum rufescens UP504</name>
    <dbReference type="NCBI Taxonomy" id="1448309"/>
    <lineage>
        <taxon>Eukaryota</taxon>
        <taxon>Fungi</taxon>
        <taxon>Dikarya</taxon>
        <taxon>Basidiomycota</taxon>
        <taxon>Agaricomycotina</taxon>
        <taxon>Agaricomycetes</taxon>
        <taxon>Cantharellales</taxon>
        <taxon>Hydnaceae</taxon>
        <taxon>Hydnum</taxon>
    </lineage>
</organism>
<dbReference type="Proteomes" id="UP000886523">
    <property type="component" value="Unassembled WGS sequence"/>
</dbReference>
<evidence type="ECO:0000256" key="1">
    <source>
        <dbReference type="SAM" id="Phobius"/>
    </source>
</evidence>
<dbReference type="EMBL" id="MU128991">
    <property type="protein sequence ID" value="KAF9512072.1"/>
    <property type="molecule type" value="Genomic_DNA"/>
</dbReference>
<dbReference type="PANTHER" id="PTHR40465:SF1">
    <property type="entry name" value="DUF6534 DOMAIN-CONTAINING PROTEIN"/>
    <property type="match status" value="1"/>
</dbReference>
<keyword evidence="1" id="KW-1133">Transmembrane helix</keyword>
<feature type="domain" description="DUF6534" evidence="2">
    <location>
        <begin position="214"/>
        <end position="298"/>
    </location>
</feature>
<evidence type="ECO:0000313" key="4">
    <source>
        <dbReference type="Proteomes" id="UP000886523"/>
    </source>
</evidence>
<dbReference type="PANTHER" id="PTHR40465">
    <property type="entry name" value="CHROMOSOME 1, WHOLE GENOME SHOTGUN SEQUENCE"/>
    <property type="match status" value="1"/>
</dbReference>
<protein>
    <recommendedName>
        <fullName evidence="2">DUF6534 domain-containing protein</fullName>
    </recommendedName>
</protein>
<keyword evidence="1" id="KW-0812">Transmembrane</keyword>
<gene>
    <name evidence="3" type="ORF">BS47DRAFT_1363370</name>
</gene>
<dbReference type="AlphaFoldDB" id="A0A9P6AUS1"/>
<feature type="transmembrane region" description="Helical" evidence="1">
    <location>
        <begin position="204"/>
        <end position="227"/>
    </location>
</feature>
<dbReference type="OrthoDB" id="2535105at2759"/>
<feature type="transmembrane region" description="Helical" evidence="1">
    <location>
        <begin position="20"/>
        <end position="39"/>
    </location>
</feature>
<keyword evidence="4" id="KW-1185">Reference proteome</keyword>
<keyword evidence="1" id="KW-0472">Membrane</keyword>
<feature type="transmembrane region" description="Helical" evidence="1">
    <location>
        <begin position="274"/>
        <end position="294"/>
    </location>
</feature>
<accession>A0A9P6AUS1</accession>
<name>A0A9P6AUS1_9AGAM</name>
<proteinExistence type="predicted"/>
<evidence type="ECO:0000259" key="2">
    <source>
        <dbReference type="Pfam" id="PF20152"/>
    </source>
</evidence>
<reference evidence="3" key="1">
    <citation type="journal article" date="2020" name="Nat. Commun.">
        <title>Large-scale genome sequencing of mycorrhizal fungi provides insights into the early evolution of symbiotic traits.</title>
        <authorList>
            <person name="Miyauchi S."/>
            <person name="Kiss E."/>
            <person name="Kuo A."/>
            <person name="Drula E."/>
            <person name="Kohler A."/>
            <person name="Sanchez-Garcia M."/>
            <person name="Morin E."/>
            <person name="Andreopoulos B."/>
            <person name="Barry K.W."/>
            <person name="Bonito G."/>
            <person name="Buee M."/>
            <person name="Carver A."/>
            <person name="Chen C."/>
            <person name="Cichocki N."/>
            <person name="Clum A."/>
            <person name="Culley D."/>
            <person name="Crous P.W."/>
            <person name="Fauchery L."/>
            <person name="Girlanda M."/>
            <person name="Hayes R.D."/>
            <person name="Keri Z."/>
            <person name="LaButti K."/>
            <person name="Lipzen A."/>
            <person name="Lombard V."/>
            <person name="Magnuson J."/>
            <person name="Maillard F."/>
            <person name="Murat C."/>
            <person name="Nolan M."/>
            <person name="Ohm R.A."/>
            <person name="Pangilinan J."/>
            <person name="Pereira M.F."/>
            <person name="Perotto S."/>
            <person name="Peter M."/>
            <person name="Pfister S."/>
            <person name="Riley R."/>
            <person name="Sitrit Y."/>
            <person name="Stielow J.B."/>
            <person name="Szollosi G."/>
            <person name="Zifcakova L."/>
            <person name="Stursova M."/>
            <person name="Spatafora J.W."/>
            <person name="Tedersoo L."/>
            <person name="Vaario L.M."/>
            <person name="Yamada A."/>
            <person name="Yan M."/>
            <person name="Wang P."/>
            <person name="Xu J."/>
            <person name="Bruns T."/>
            <person name="Baldrian P."/>
            <person name="Vilgalys R."/>
            <person name="Dunand C."/>
            <person name="Henrissat B."/>
            <person name="Grigoriev I.V."/>
            <person name="Hibbett D."/>
            <person name="Nagy L.G."/>
            <person name="Martin F.M."/>
        </authorList>
    </citation>
    <scope>NUCLEOTIDE SEQUENCE</scope>
    <source>
        <strain evidence="3">UP504</strain>
    </source>
</reference>
<comment type="caution">
    <text evidence="3">The sequence shown here is derived from an EMBL/GenBank/DDBJ whole genome shotgun (WGS) entry which is preliminary data.</text>
</comment>
<evidence type="ECO:0000313" key="3">
    <source>
        <dbReference type="EMBL" id="KAF9512072.1"/>
    </source>
</evidence>
<sequence>MERMNATEVNVFGGTIVGNLLATVCFGVLTIQISSYYYAFPNDGRLLKFVVHLRTFPYPLEMRAFYGIFAKAHNGPTTWTLYSACGTQALYWRVVTNYGNGLTLGRSTWEFTVFQINTVCASLAVQTFFAGRVYSLSANLYLGMLVISPRVMHYDFVGSPCVTSVRSVLPNYRRFYDALLAYSARAVGFGVVRDFAVLIKEWTWLAVAWLAIQAIADLVIATCMCLLLRHRRTGFQKTDSVINRMVLYTISTGLVTSVLSCILLGMFVKYGFNFTTTIGIPLGTVYSITMLANLHTRTALRAKLDTPTPLELISSSLKKRIRRNMGNHGNEERPQVAKINIPREVIYGANINQKNNDAKVGFAGVQLLP</sequence>